<dbReference type="AlphaFoldDB" id="R7ZRB9"/>
<keyword evidence="1" id="KW-1133">Transmembrane helix</keyword>
<dbReference type="Proteomes" id="UP000013909">
    <property type="component" value="Unassembled WGS sequence"/>
</dbReference>
<organism evidence="2 3">
    <name type="scientific">Lunatimonas lonarensis</name>
    <dbReference type="NCBI Taxonomy" id="1232681"/>
    <lineage>
        <taxon>Bacteria</taxon>
        <taxon>Pseudomonadati</taxon>
        <taxon>Bacteroidota</taxon>
        <taxon>Cytophagia</taxon>
        <taxon>Cytophagales</taxon>
        <taxon>Cyclobacteriaceae</taxon>
    </lineage>
</organism>
<evidence type="ECO:0000256" key="1">
    <source>
        <dbReference type="SAM" id="Phobius"/>
    </source>
</evidence>
<keyword evidence="1" id="KW-0472">Membrane</keyword>
<evidence type="ECO:0000313" key="2">
    <source>
        <dbReference type="EMBL" id="EON76696.1"/>
    </source>
</evidence>
<dbReference type="EMBL" id="AQHR01000085">
    <property type="protein sequence ID" value="EON76696.1"/>
    <property type="molecule type" value="Genomic_DNA"/>
</dbReference>
<keyword evidence="3" id="KW-1185">Reference proteome</keyword>
<comment type="caution">
    <text evidence="2">The sequence shown here is derived from an EMBL/GenBank/DDBJ whole genome shotgun (WGS) entry which is preliminary data.</text>
</comment>
<protein>
    <submittedName>
        <fullName evidence="2">Uncharacterized protein</fullName>
    </submittedName>
</protein>
<gene>
    <name evidence="2" type="ORF">ADIS_3146</name>
</gene>
<proteinExistence type="predicted"/>
<name>R7ZRB9_9BACT</name>
<sequence length="95" mass="11265">MFFKMHDVQLKKPCNIRFEFYLFCYLSAFIWSLVVGPTMIKGPWKEMATSPFTSIGHYLARKRILHLEDQEVRLQGVFLAIAYLPEHLNVPYNRL</sequence>
<evidence type="ECO:0000313" key="3">
    <source>
        <dbReference type="Proteomes" id="UP000013909"/>
    </source>
</evidence>
<keyword evidence="1" id="KW-0812">Transmembrane</keyword>
<reference evidence="2 3" key="1">
    <citation type="submission" date="2013-02" db="EMBL/GenBank/DDBJ databases">
        <title>A novel strain isolated from Lonar lake, Maharashtra, India.</title>
        <authorList>
            <person name="Singh A."/>
        </authorList>
    </citation>
    <scope>NUCLEOTIDE SEQUENCE [LARGE SCALE GENOMIC DNA]</scope>
    <source>
        <strain evidence="2 3">AK24</strain>
    </source>
</reference>
<feature type="transmembrane region" description="Helical" evidence="1">
    <location>
        <begin position="20"/>
        <end position="40"/>
    </location>
</feature>
<accession>R7ZRB9</accession>
<dbReference type="STRING" id="1232681.ADIS_3146"/>